<protein>
    <recommendedName>
        <fullName evidence="2">TadE-like domain-containing protein</fullName>
    </recommendedName>
</protein>
<dbReference type="Pfam" id="PF07811">
    <property type="entry name" value="TadE"/>
    <property type="match status" value="1"/>
</dbReference>
<keyword evidence="4" id="KW-1185">Reference proteome</keyword>
<dbReference type="InterPro" id="IPR012495">
    <property type="entry name" value="TadE-like_dom"/>
</dbReference>
<dbReference type="AlphaFoldDB" id="A0A5M8FJ55"/>
<keyword evidence="1" id="KW-0812">Transmembrane</keyword>
<accession>A0A5M8FJ55</accession>
<evidence type="ECO:0000313" key="3">
    <source>
        <dbReference type="EMBL" id="KAA6184707.1"/>
    </source>
</evidence>
<dbReference type="EMBL" id="VWXX01000016">
    <property type="protein sequence ID" value="KAA6184707.1"/>
    <property type="molecule type" value="Genomic_DNA"/>
</dbReference>
<proteinExistence type="predicted"/>
<feature type="transmembrane region" description="Helical" evidence="1">
    <location>
        <begin position="31"/>
        <end position="50"/>
    </location>
</feature>
<name>A0A5M8FJ55_9GAMM</name>
<comment type="caution">
    <text evidence="3">The sequence shown here is derived from an EMBL/GenBank/DDBJ whole genome shotgun (WGS) entry which is preliminary data.</text>
</comment>
<evidence type="ECO:0000313" key="4">
    <source>
        <dbReference type="Proteomes" id="UP000322981"/>
    </source>
</evidence>
<keyword evidence="1" id="KW-0472">Membrane</keyword>
<gene>
    <name evidence="3" type="ORF">F2Q65_11440</name>
</gene>
<sequence>MIPGKRQSHDALGSIVASTDQRCGNRCSGSAIVEFIVIAPVLLLVFVVVFDFGRAIAWALRVEYAAYAGVMYAYQRYSGGDVNDPAFALMTDQNDDVIGGLNAAAKSSIQARTAASADLVFGDDLDQDGNATDGVTASAYCECRRLDTTKVPAELVFEKADSCVDDDIPDFDCQNMNSDGEPWEAGPPAVMVQVQVTDNFVPVTPLLERIIGDTLLLTVTKTQQLAQ</sequence>
<keyword evidence="1" id="KW-1133">Transmembrane helix</keyword>
<feature type="domain" description="TadE-like" evidence="2">
    <location>
        <begin position="29"/>
        <end position="70"/>
    </location>
</feature>
<dbReference type="Proteomes" id="UP000322981">
    <property type="component" value="Unassembled WGS sequence"/>
</dbReference>
<reference evidence="3 4" key="1">
    <citation type="submission" date="2019-09" db="EMBL/GenBank/DDBJ databases">
        <title>Whole-genome sequence of the purple sulfur bacterium Thiohalocapsa marina DSM 19078.</title>
        <authorList>
            <person name="Kyndt J.A."/>
            <person name="Meyer T.E."/>
        </authorList>
    </citation>
    <scope>NUCLEOTIDE SEQUENCE [LARGE SCALE GENOMIC DNA]</scope>
    <source>
        <strain evidence="3 4">DSM 19078</strain>
    </source>
</reference>
<evidence type="ECO:0000259" key="2">
    <source>
        <dbReference type="Pfam" id="PF07811"/>
    </source>
</evidence>
<organism evidence="3 4">
    <name type="scientific">Thiohalocapsa marina</name>
    <dbReference type="NCBI Taxonomy" id="424902"/>
    <lineage>
        <taxon>Bacteria</taxon>
        <taxon>Pseudomonadati</taxon>
        <taxon>Pseudomonadota</taxon>
        <taxon>Gammaproteobacteria</taxon>
        <taxon>Chromatiales</taxon>
        <taxon>Chromatiaceae</taxon>
        <taxon>Thiohalocapsa</taxon>
    </lineage>
</organism>
<evidence type="ECO:0000256" key="1">
    <source>
        <dbReference type="SAM" id="Phobius"/>
    </source>
</evidence>